<dbReference type="Proteomes" id="UP000076577">
    <property type="component" value="Unassembled WGS sequence"/>
</dbReference>
<evidence type="ECO:0000313" key="2">
    <source>
        <dbReference type="Proteomes" id="UP000076577"/>
    </source>
</evidence>
<protein>
    <submittedName>
        <fullName evidence="1">Topology modulation protein</fullName>
    </submittedName>
</protein>
<dbReference type="PANTHER" id="PTHR37816">
    <property type="entry name" value="YALI0E33011P"/>
    <property type="match status" value="1"/>
</dbReference>
<name>A0A166A486_9HYPH</name>
<dbReference type="RefSeq" id="WP_068003477.1">
    <property type="nucleotide sequence ID" value="NZ_FOFM01000007.1"/>
</dbReference>
<dbReference type="PANTHER" id="PTHR37816:SF2">
    <property type="entry name" value="DNA TOPOLOGY MODULATION PROTEIN FLAR-RELATED PROTEIN"/>
    <property type="match status" value="1"/>
</dbReference>
<dbReference type="STRING" id="989403.SAMN05421798_107283"/>
<gene>
    <name evidence="1" type="ORF">PsAD2_01094</name>
</gene>
<dbReference type="EMBL" id="LMCB01000006">
    <property type="protein sequence ID" value="KZL20608.1"/>
    <property type="molecule type" value="Genomic_DNA"/>
</dbReference>
<accession>A0A166A486</accession>
<dbReference type="OrthoDB" id="7210594at2"/>
<sequence length="172" mass="19537">MQKLIVTGANGVGKSFVATQLSSARPEIPLFSFDALKLTSDWKQRPKPEIDKKLSQVTASDAWIIEGGPSLLAQALPKADVVIWLNPPELLRTWRLMIRPWRNLGKTRPELPEGNRDWPFQQYRFAIRSLKNGSNFRARISACLEQSNTQQIWHCRNDKDIEAALKKWSAAG</sequence>
<dbReference type="AlphaFoldDB" id="A0A166A486"/>
<evidence type="ECO:0000313" key="1">
    <source>
        <dbReference type="EMBL" id="KZL20608.1"/>
    </source>
</evidence>
<dbReference type="InterPro" id="IPR052922">
    <property type="entry name" value="Cytidylate_Kinase-2"/>
</dbReference>
<dbReference type="Gene3D" id="3.40.50.300">
    <property type="entry name" value="P-loop containing nucleotide triphosphate hydrolases"/>
    <property type="match status" value="1"/>
</dbReference>
<dbReference type="SUPFAM" id="SSF52540">
    <property type="entry name" value="P-loop containing nucleoside triphosphate hydrolases"/>
    <property type="match status" value="1"/>
</dbReference>
<organism evidence="1 2">
    <name type="scientific">Pseudovibrio axinellae</name>
    <dbReference type="NCBI Taxonomy" id="989403"/>
    <lineage>
        <taxon>Bacteria</taxon>
        <taxon>Pseudomonadati</taxon>
        <taxon>Pseudomonadota</taxon>
        <taxon>Alphaproteobacteria</taxon>
        <taxon>Hyphomicrobiales</taxon>
        <taxon>Stappiaceae</taxon>
        <taxon>Pseudovibrio</taxon>
    </lineage>
</organism>
<proteinExistence type="predicted"/>
<dbReference type="PATRIC" id="fig|989403.3.peg.1178"/>
<reference evidence="1 2" key="1">
    <citation type="journal article" date="2016" name="Front. Microbiol.">
        <title>Comparative Genomic Analysis Reveals a Diverse Repertoire of Genes Involved in Prokaryote-Eukaryote Interactions within the Pseudovibrio Genus.</title>
        <authorList>
            <person name="Romano S."/>
            <person name="Fernandez-Guerra A."/>
            <person name="Reen F.J."/>
            <person name="Glockner F.O."/>
            <person name="Crowley S.P."/>
            <person name="O'Sullivan O."/>
            <person name="Cotter P.D."/>
            <person name="Adams C."/>
            <person name="Dobson A.D."/>
            <person name="O'Gara F."/>
        </authorList>
    </citation>
    <scope>NUCLEOTIDE SEQUENCE [LARGE SCALE GENOMIC DNA]</scope>
    <source>
        <strain evidence="1 2">Ad2</strain>
    </source>
</reference>
<comment type="caution">
    <text evidence="1">The sequence shown here is derived from an EMBL/GenBank/DDBJ whole genome shotgun (WGS) entry which is preliminary data.</text>
</comment>
<dbReference type="InterPro" id="IPR027417">
    <property type="entry name" value="P-loop_NTPase"/>
</dbReference>
<keyword evidence="2" id="KW-1185">Reference proteome</keyword>